<evidence type="ECO:0000313" key="3">
    <source>
        <dbReference type="EMBL" id="OGD56503.1"/>
    </source>
</evidence>
<keyword evidence="1" id="KW-1133">Transmembrane helix</keyword>
<name>A0A1F5DMZ2_9BACT</name>
<feature type="transmembrane region" description="Helical" evidence="1">
    <location>
        <begin position="12"/>
        <end position="30"/>
    </location>
</feature>
<dbReference type="EMBL" id="MEZT01000019">
    <property type="protein sequence ID" value="OGD56503.1"/>
    <property type="molecule type" value="Genomic_DNA"/>
</dbReference>
<protein>
    <recommendedName>
        <fullName evidence="2">Transcriptional repressor PaaX-like central Cas2-like domain-containing protein</fullName>
    </recommendedName>
</protein>
<evidence type="ECO:0000259" key="2">
    <source>
        <dbReference type="Pfam" id="PF20803"/>
    </source>
</evidence>
<dbReference type="SUPFAM" id="SSF143430">
    <property type="entry name" value="TTP0101/SSO1404-like"/>
    <property type="match status" value="1"/>
</dbReference>
<dbReference type="Gene3D" id="3.30.70.2650">
    <property type="match status" value="1"/>
</dbReference>
<feature type="domain" description="Transcriptional repressor PaaX-like central Cas2-like" evidence="2">
    <location>
        <begin position="94"/>
        <end position="170"/>
    </location>
</feature>
<reference evidence="3 4" key="1">
    <citation type="journal article" date="2016" name="Nat. Commun.">
        <title>Thousands of microbial genomes shed light on interconnected biogeochemical processes in an aquifer system.</title>
        <authorList>
            <person name="Anantharaman K."/>
            <person name="Brown C.T."/>
            <person name="Hug L.A."/>
            <person name="Sharon I."/>
            <person name="Castelle C.J."/>
            <person name="Probst A.J."/>
            <person name="Thomas B.C."/>
            <person name="Singh A."/>
            <person name="Wilkins M.J."/>
            <person name="Karaoz U."/>
            <person name="Brodie E.L."/>
            <person name="Williams K.H."/>
            <person name="Hubbard S.S."/>
            <person name="Banfield J.F."/>
        </authorList>
    </citation>
    <scope>NUCLEOTIDE SEQUENCE [LARGE SCALE GENOMIC DNA]</scope>
</reference>
<dbReference type="Pfam" id="PF20803">
    <property type="entry name" value="PaaX_M"/>
    <property type="match status" value="1"/>
</dbReference>
<evidence type="ECO:0000256" key="1">
    <source>
        <dbReference type="SAM" id="Phobius"/>
    </source>
</evidence>
<keyword evidence="1" id="KW-0472">Membrane</keyword>
<accession>A0A1F5DMZ2</accession>
<dbReference type="InterPro" id="IPR048846">
    <property type="entry name" value="PaaX-like_central"/>
</dbReference>
<dbReference type="Proteomes" id="UP000178764">
    <property type="component" value="Unassembled WGS sequence"/>
</dbReference>
<gene>
    <name evidence="3" type="ORF">A2V71_02360</name>
</gene>
<proteinExistence type="predicted"/>
<dbReference type="AlphaFoldDB" id="A0A1F5DMZ2"/>
<organism evidence="3 4">
    <name type="scientific">Candidatus Berkelbacteria bacterium RBG_13_40_8</name>
    <dbReference type="NCBI Taxonomy" id="1797467"/>
    <lineage>
        <taxon>Bacteria</taxon>
        <taxon>Candidatus Berkelbacteria</taxon>
    </lineage>
</organism>
<dbReference type="SUPFAM" id="SSF46785">
    <property type="entry name" value="Winged helix' DNA-binding domain"/>
    <property type="match status" value="1"/>
</dbReference>
<keyword evidence="1" id="KW-0812">Transmembrane</keyword>
<sequence length="179" mass="20948">MNRKKIGLNEREIIKYIGFGALVLIALTSPSPKLPKAILKIIQEKGPGYLSKMLKKLENKNVIYLGGEKVRLTKRGRELFKLINLQNMEILKPKKWDKIWRLVSYDIPDISKKKRDWFRETLENLDFEKIQESLYVYPHECKEEIAVIARNLGVTSEVLYMTTDHLPSQEKMVNKFGLE</sequence>
<evidence type="ECO:0000313" key="4">
    <source>
        <dbReference type="Proteomes" id="UP000178764"/>
    </source>
</evidence>
<dbReference type="InterPro" id="IPR036390">
    <property type="entry name" value="WH_DNA-bd_sf"/>
</dbReference>
<comment type="caution">
    <text evidence="3">The sequence shown here is derived from an EMBL/GenBank/DDBJ whole genome shotgun (WGS) entry which is preliminary data.</text>
</comment>